<dbReference type="OrthoDB" id="550424at2759"/>
<dbReference type="FunFam" id="2.60.260.20:FF:000026">
    <property type="entry name" value="Uncharacterized protein, isoform B"/>
    <property type="match status" value="1"/>
</dbReference>
<reference evidence="3" key="1">
    <citation type="submission" date="2020-08" db="EMBL/GenBank/DDBJ databases">
        <title>Genome sequencing and assembly of the red palm weevil Rhynchophorus ferrugineus.</title>
        <authorList>
            <person name="Dias G.B."/>
            <person name="Bergman C.M."/>
            <person name="Manee M."/>
        </authorList>
    </citation>
    <scope>NUCLEOTIDE SEQUENCE</scope>
    <source>
        <strain evidence="3">AA-2017</strain>
        <tissue evidence="3">Whole larva</tissue>
    </source>
</reference>
<dbReference type="GO" id="GO:0051087">
    <property type="term" value="F:protein-folding chaperone binding"/>
    <property type="evidence" value="ECO:0007669"/>
    <property type="project" value="TreeGrafter"/>
</dbReference>
<dbReference type="EMBL" id="JAACXV010000065">
    <property type="protein sequence ID" value="KAF7284924.1"/>
    <property type="molecule type" value="Genomic_DNA"/>
</dbReference>
<accession>A0A834MN02</accession>
<dbReference type="GO" id="GO:0051082">
    <property type="term" value="F:unfolded protein binding"/>
    <property type="evidence" value="ECO:0007669"/>
    <property type="project" value="InterPro"/>
</dbReference>
<evidence type="ECO:0000259" key="2">
    <source>
        <dbReference type="PROSITE" id="PS50076"/>
    </source>
</evidence>
<protein>
    <recommendedName>
        <fullName evidence="2">J domain-containing protein</fullName>
    </recommendedName>
</protein>
<dbReference type="Proteomes" id="UP000625711">
    <property type="component" value="Unassembled WGS sequence"/>
</dbReference>
<evidence type="ECO:0000313" key="4">
    <source>
        <dbReference type="Proteomes" id="UP000625711"/>
    </source>
</evidence>
<dbReference type="PROSITE" id="PS00636">
    <property type="entry name" value="DNAJ_1"/>
    <property type="match status" value="1"/>
</dbReference>
<evidence type="ECO:0000313" key="3">
    <source>
        <dbReference type="EMBL" id="KAF7284924.1"/>
    </source>
</evidence>
<dbReference type="InterPro" id="IPR008971">
    <property type="entry name" value="HSP40/DnaJ_pept-bd"/>
</dbReference>
<dbReference type="CDD" id="cd06257">
    <property type="entry name" value="DnaJ"/>
    <property type="match status" value="1"/>
</dbReference>
<dbReference type="SMART" id="SM00271">
    <property type="entry name" value="DnaJ"/>
    <property type="match status" value="1"/>
</dbReference>
<feature type="domain" description="J" evidence="2">
    <location>
        <begin position="4"/>
        <end position="68"/>
    </location>
</feature>
<keyword evidence="1" id="KW-0143">Chaperone</keyword>
<dbReference type="PRINTS" id="PR00625">
    <property type="entry name" value="JDOMAIN"/>
</dbReference>
<dbReference type="SUPFAM" id="SSF46565">
    <property type="entry name" value="Chaperone J-domain"/>
    <property type="match status" value="1"/>
</dbReference>
<dbReference type="Gene3D" id="2.60.260.20">
    <property type="entry name" value="Urease metallochaperone UreE, N-terminal domain"/>
    <property type="match status" value="2"/>
</dbReference>
<dbReference type="GO" id="GO:0005829">
    <property type="term" value="C:cytosol"/>
    <property type="evidence" value="ECO:0007669"/>
    <property type="project" value="TreeGrafter"/>
</dbReference>
<dbReference type="InterPro" id="IPR001623">
    <property type="entry name" value="DnaJ_domain"/>
</dbReference>
<dbReference type="PANTHER" id="PTHR24078:SF553">
    <property type="entry name" value="DNAJ HOMOLOG SUBFAMILY B MEMBER 5"/>
    <property type="match status" value="1"/>
</dbReference>
<dbReference type="FunFam" id="2.60.260.20:FF:000002">
    <property type="entry name" value="Dnaj homolog subfamily b member"/>
    <property type="match status" value="1"/>
</dbReference>
<gene>
    <name evidence="3" type="ORF">GWI33_017403</name>
</gene>
<dbReference type="Pfam" id="PF01556">
    <property type="entry name" value="DnaJ_C"/>
    <property type="match status" value="1"/>
</dbReference>
<dbReference type="FunFam" id="1.10.287.110:FF:000033">
    <property type="entry name" value="dnaJ homolog subfamily B member 13"/>
    <property type="match status" value="1"/>
</dbReference>
<evidence type="ECO:0000256" key="1">
    <source>
        <dbReference type="ARBA" id="ARBA00023186"/>
    </source>
</evidence>
<dbReference type="SUPFAM" id="SSF49493">
    <property type="entry name" value="HSP40/DnaJ peptide-binding domain"/>
    <property type="match status" value="2"/>
</dbReference>
<dbReference type="AlphaFoldDB" id="A0A834MN02"/>
<dbReference type="InterPro" id="IPR036869">
    <property type="entry name" value="J_dom_sf"/>
</dbReference>
<dbReference type="InterPro" id="IPR018253">
    <property type="entry name" value="DnaJ_domain_CS"/>
</dbReference>
<dbReference type="Gene3D" id="1.10.287.110">
    <property type="entry name" value="DnaJ domain"/>
    <property type="match status" value="1"/>
</dbReference>
<name>A0A834MN02_RHYFE</name>
<dbReference type="GO" id="GO:0006457">
    <property type="term" value="P:protein folding"/>
    <property type="evidence" value="ECO:0007669"/>
    <property type="project" value="InterPro"/>
</dbReference>
<keyword evidence="4" id="KW-1185">Reference proteome</keyword>
<dbReference type="InterPro" id="IPR051339">
    <property type="entry name" value="DnaJ_subfamily_B"/>
</dbReference>
<organism evidence="3 4">
    <name type="scientific">Rhynchophorus ferrugineus</name>
    <name type="common">Red palm weevil</name>
    <name type="synonym">Curculio ferrugineus</name>
    <dbReference type="NCBI Taxonomy" id="354439"/>
    <lineage>
        <taxon>Eukaryota</taxon>
        <taxon>Metazoa</taxon>
        <taxon>Ecdysozoa</taxon>
        <taxon>Arthropoda</taxon>
        <taxon>Hexapoda</taxon>
        <taxon>Insecta</taxon>
        <taxon>Pterygota</taxon>
        <taxon>Neoptera</taxon>
        <taxon>Endopterygota</taxon>
        <taxon>Coleoptera</taxon>
        <taxon>Polyphaga</taxon>
        <taxon>Cucujiformia</taxon>
        <taxon>Curculionidae</taxon>
        <taxon>Dryophthorinae</taxon>
        <taxon>Rhynchophorus</taxon>
    </lineage>
</organism>
<dbReference type="CDD" id="cd10747">
    <property type="entry name" value="DnaJ_C"/>
    <property type="match status" value="1"/>
</dbReference>
<proteinExistence type="predicted"/>
<dbReference type="PANTHER" id="PTHR24078">
    <property type="entry name" value="DNAJ HOMOLOG SUBFAMILY C MEMBER"/>
    <property type="match status" value="1"/>
</dbReference>
<sequence length="318" mass="34958">MGKDYYGILNIPRNASDDEIKKAYRKLALKYHPDKNKSANAEERFKDVAEAYEVLSDKRKRDVYDRYGEEGLKGGVPPDGGGTGAGGFGTTFYSFHGDPRATFAQFFGNSNPFEDLFSFGNSGTGFGRFFGEAGGAVQQDAPIEHDLYVSLEEIMSGCSKKIRISKKTLQNDGSLQREDKMLQIDVRPGWKAGTRITFPREGDQGRNKIPADVVFVIRDKSHPLFKREGSDIRYVAKVTLKEALCGCSVAVPLLGGGKTSLNFSDEVITPETAKRIGGLGLPFPKEPSRRGDLIVGFQIIFPVKMSATARKKLADILP</sequence>
<dbReference type="Pfam" id="PF00226">
    <property type="entry name" value="DnaJ"/>
    <property type="match status" value="1"/>
</dbReference>
<comment type="caution">
    <text evidence="3">The sequence shown here is derived from an EMBL/GenBank/DDBJ whole genome shotgun (WGS) entry which is preliminary data.</text>
</comment>
<dbReference type="InterPro" id="IPR002939">
    <property type="entry name" value="DnaJ_C"/>
</dbReference>
<dbReference type="PROSITE" id="PS50076">
    <property type="entry name" value="DNAJ_2"/>
    <property type="match status" value="1"/>
</dbReference>